<dbReference type="Proteomes" id="UP001230268">
    <property type="component" value="Unassembled WGS sequence"/>
</dbReference>
<dbReference type="AlphaFoldDB" id="A0AAD8P7P1"/>
<proteinExistence type="predicted"/>
<accession>A0AAD8P7P1</accession>
<name>A0AAD8P7P1_BABGI</name>
<evidence type="ECO:0000313" key="1">
    <source>
        <dbReference type="EMBL" id="KAK1441810.1"/>
    </source>
</evidence>
<gene>
    <name evidence="1" type="ORF">BgAZ_501420</name>
</gene>
<evidence type="ECO:0000313" key="2">
    <source>
        <dbReference type="Proteomes" id="UP001230268"/>
    </source>
</evidence>
<sequence>MEVDPPKADCGKYTVLVGLINVKEEYLTDANKLRDLNAIKDRINHKILHINTYIKSLCDYYDRGDKTADVAKKTKDTVQNTAMNLEKFVSRDEFFVYSVSVTFNPKIRSINDLLRENNEGDGVCTITVKMPKDKKRQTFYLKLMLKLISKNSVVLKVATEGSALARSIKSPRAPAGPESKAAESVPGYFDEDYKESEMNPQGAKYVKAGENSYGSYSFFNQSSMILSKYVNSNLVVREDDRIVADKLMREKEKKKKAESKRWFRN</sequence>
<comment type="caution">
    <text evidence="1">The sequence shown here is derived from an EMBL/GenBank/DDBJ whole genome shotgun (WGS) entry which is preliminary data.</text>
</comment>
<organism evidence="1 2">
    <name type="scientific">Babesia gibsoni</name>
    <dbReference type="NCBI Taxonomy" id="33632"/>
    <lineage>
        <taxon>Eukaryota</taxon>
        <taxon>Sar</taxon>
        <taxon>Alveolata</taxon>
        <taxon>Apicomplexa</taxon>
        <taxon>Aconoidasida</taxon>
        <taxon>Piroplasmida</taxon>
        <taxon>Babesiidae</taxon>
        <taxon>Babesia</taxon>
    </lineage>
</organism>
<dbReference type="EMBL" id="JAVEPI010000005">
    <property type="protein sequence ID" value="KAK1441810.1"/>
    <property type="molecule type" value="Genomic_DNA"/>
</dbReference>
<reference evidence="1" key="1">
    <citation type="submission" date="2023-08" db="EMBL/GenBank/DDBJ databases">
        <title>Draft sequence of the Babesia gibsoni genome.</title>
        <authorList>
            <person name="Yamagishi J.Y."/>
            <person name="Xuan X.X."/>
        </authorList>
    </citation>
    <scope>NUCLEOTIDE SEQUENCE</scope>
    <source>
        <strain evidence="1">Azabu</strain>
    </source>
</reference>
<protein>
    <submittedName>
        <fullName evidence="1">Uncharacterized protein</fullName>
    </submittedName>
</protein>
<keyword evidence="2" id="KW-1185">Reference proteome</keyword>